<proteinExistence type="inferred from homology"/>
<dbReference type="InterPro" id="IPR013148">
    <property type="entry name" value="Glyco_hydro_32_N"/>
</dbReference>
<dbReference type="Pfam" id="PF00251">
    <property type="entry name" value="Glyco_hydro_32N"/>
    <property type="match status" value="1"/>
</dbReference>
<dbReference type="SUPFAM" id="SSF49899">
    <property type="entry name" value="Concanavalin A-like lectins/glucanases"/>
    <property type="match status" value="1"/>
</dbReference>
<dbReference type="EC" id="3.2.1.26" evidence="2"/>
<keyword evidence="9" id="KW-1185">Reference proteome</keyword>
<dbReference type="InterPro" id="IPR023296">
    <property type="entry name" value="Glyco_hydro_beta-prop_sf"/>
</dbReference>
<evidence type="ECO:0000259" key="6">
    <source>
        <dbReference type="Pfam" id="PF00251"/>
    </source>
</evidence>
<dbReference type="STRING" id="180332.GCA_000797495_04737"/>
<dbReference type="PANTHER" id="PTHR43101">
    <property type="entry name" value="BETA-FRUCTOSIDASE"/>
    <property type="match status" value="1"/>
</dbReference>
<dbReference type="CDD" id="cd08996">
    <property type="entry name" value="GH32_FFase"/>
    <property type="match status" value="1"/>
</dbReference>
<organism evidence="8 9">
    <name type="scientific">Robinsoniella peoriensis</name>
    <dbReference type="NCBI Taxonomy" id="180332"/>
    <lineage>
        <taxon>Bacteria</taxon>
        <taxon>Bacillati</taxon>
        <taxon>Bacillota</taxon>
        <taxon>Clostridia</taxon>
        <taxon>Lachnospirales</taxon>
        <taxon>Lachnospiraceae</taxon>
        <taxon>Robinsoniella</taxon>
    </lineage>
</organism>
<dbReference type="SUPFAM" id="SSF75005">
    <property type="entry name" value="Arabinanase/levansucrase/invertase"/>
    <property type="match status" value="1"/>
</dbReference>
<accession>A0A4U8QAC4</accession>
<evidence type="ECO:0000256" key="2">
    <source>
        <dbReference type="ARBA" id="ARBA00012758"/>
    </source>
</evidence>
<dbReference type="SMART" id="SM00640">
    <property type="entry name" value="Glyco_32"/>
    <property type="match status" value="1"/>
</dbReference>
<evidence type="ECO:0000256" key="1">
    <source>
        <dbReference type="ARBA" id="ARBA00009902"/>
    </source>
</evidence>
<dbReference type="GO" id="GO:0005975">
    <property type="term" value="P:carbohydrate metabolic process"/>
    <property type="evidence" value="ECO:0007669"/>
    <property type="project" value="InterPro"/>
</dbReference>
<evidence type="ECO:0000256" key="3">
    <source>
        <dbReference type="ARBA" id="ARBA00022801"/>
    </source>
</evidence>
<dbReference type="InterPro" id="IPR001362">
    <property type="entry name" value="Glyco_hydro_32"/>
</dbReference>
<dbReference type="AlphaFoldDB" id="A0A4U8QAC4"/>
<dbReference type="Gene3D" id="2.115.10.20">
    <property type="entry name" value="Glycosyl hydrolase domain, family 43"/>
    <property type="match status" value="1"/>
</dbReference>
<dbReference type="Proteomes" id="UP000306509">
    <property type="component" value="Unassembled WGS sequence"/>
</dbReference>
<dbReference type="PANTHER" id="PTHR43101:SF1">
    <property type="entry name" value="BETA-FRUCTOSIDASE"/>
    <property type="match status" value="1"/>
</dbReference>
<dbReference type="InterPro" id="IPR051214">
    <property type="entry name" value="GH32_Enzymes"/>
</dbReference>
<dbReference type="InterPro" id="IPR013189">
    <property type="entry name" value="Glyco_hydro_32_C"/>
</dbReference>
<feature type="domain" description="Glycosyl hydrolase family 32 C-terminal" evidence="7">
    <location>
        <begin position="381"/>
        <end position="424"/>
    </location>
</feature>
<dbReference type="Gene3D" id="2.60.120.560">
    <property type="entry name" value="Exo-inulinase, domain 1"/>
    <property type="match status" value="1"/>
</dbReference>
<sequence>MTEHKLHLKAPGNWINDPNGFIYYKGKYHLFYQYFPYAPAWATMHWGHAVSDDLVTWTHQEIALYPSKYWDSNGCFSGSAVQEDGKLYIYYTGVRYEEITKEDIHHCVNEQFESSQLMITSEDGIHFDNNKDKKLIIPPIMDASLGHRTHTRDPKVWKSGDHYYMVLGSTLDEKKGILLFYRSSDKENWEYLNSYTSKADNLGWMWECPDLYKTDEGWVVCFSPMGFLKDGAKEQNHAICAAADFDEQTGILTMAEEYQFADYGLDLYAPQSTVDEEGRRVVVGWMRMPKPVAEVKPWIGMMCTPRVVERRNGHIYFRMHPNVEKAFVKEIPEVGEVEEGKPYQLKIELDDGESISLGGYEIYRKGNKICTNREKVYEDIRDCRLTFETPILKENTRLNILVDRNLIEVYVNDGEYVISNVVYDLKEEILIPEGKKFILKQM</sequence>
<name>A0A4U8QAC4_9FIRM</name>
<evidence type="ECO:0000313" key="8">
    <source>
        <dbReference type="EMBL" id="TLD01569.1"/>
    </source>
</evidence>
<keyword evidence="4 5" id="KW-0326">Glycosidase</keyword>
<comment type="similarity">
    <text evidence="1 5">Belongs to the glycosyl hydrolase 32 family.</text>
</comment>
<gene>
    <name evidence="8" type="primary">sacA</name>
    <name evidence="8" type="ORF">DSM106044_01549</name>
</gene>
<dbReference type="RefSeq" id="WP_138002192.1">
    <property type="nucleotide sequence ID" value="NZ_QGQD01000036.1"/>
</dbReference>
<evidence type="ECO:0000313" key="9">
    <source>
        <dbReference type="Proteomes" id="UP000306509"/>
    </source>
</evidence>
<comment type="caution">
    <text evidence="8">The sequence shown here is derived from an EMBL/GenBank/DDBJ whole genome shotgun (WGS) entry which is preliminary data.</text>
</comment>
<evidence type="ECO:0000259" key="7">
    <source>
        <dbReference type="Pfam" id="PF08244"/>
    </source>
</evidence>
<reference evidence="8 9" key="1">
    <citation type="journal article" date="2019" name="Anaerobe">
        <title>Detection of Robinsoniella peoriensis in multiple bone samples of a trauma patient.</title>
        <authorList>
            <person name="Schrottner P."/>
            <person name="Hartwich K."/>
            <person name="Bunk B."/>
            <person name="Schober I."/>
            <person name="Helbig S."/>
            <person name="Rudolph W.W."/>
            <person name="Gunzer F."/>
        </authorList>
    </citation>
    <scope>NUCLEOTIDE SEQUENCE [LARGE SCALE GENOMIC DNA]</scope>
    <source>
        <strain evidence="8 9">DSM 106044</strain>
    </source>
</reference>
<evidence type="ECO:0000256" key="4">
    <source>
        <dbReference type="ARBA" id="ARBA00023295"/>
    </source>
</evidence>
<dbReference type="GO" id="GO:0004564">
    <property type="term" value="F:beta-fructofuranosidase activity"/>
    <property type="evidence" value="ECO:0007669"/>
    <property type="project" value="UniProtKB-EC"/>
</dbReference>
<feature type="domain" description="Glycosyl hydrolase family 32 N-terminal" evidence="6">
    <location>
        <begin position="7"/>
        <end position="312"/>
    </location>
</feature>
<dbReference type="Pfam" id="PF08244">
    <property type="entry name" value="Glyco_hydro_32C"/>
    <property type="match status" value="1"/>
</dbReference>
<dbReference type="InterPro" id="IPR013320">
    <property type="entry name" value="ConA-like_dom_sf"/>
</dbReference>
<keyword evidence="3 5" id="KW-0378">Hydrolase</keyword>
<dbReference type="EMBL" id="QGQD01000036">
    <property type="protein sequence ID" value="TLD01569.1"/>
    <property type="molecule type" value="Genomic_DNA"/>
</dbReference>
<protein>
    <recommendedName>
        <fullName evidence="2">beta-fructofuranosidase</fullName>
        <ecNumber evidence="2">3.2.1.26</ecNumber>
    </recommendedName>
</protein>
<evidence type="ECO:0000256" key="5">
    <source>
        <dbReference type="RuleBase" id="RU362110"/>
    </source>
</evidence>